<reference evidence="1" key="1">
    <citation type="submission" date="2018-10" db="EMBL/GenBank/DDBJ databases">
        <authorList>
            <consortium name="NARMS: The National Antimicrobial Resistance Monitoring System"/>
        </authorList>
    </citation>
    <scope>NUCLEOTIDE SEQUENCE [LARGE SCALE GENOMIC DNA]</scope>
    <source>
        <strain evidence="1">CVM N17EC0388</strain>
    </source>
</reference>
<proteinExistence type="predicted"/>
<organism evidence="1">
    <name type="scientific">Escherichia coli</name>
    <dbReference type="NCBI Taxonomy" id="562"/>
    <lineage>
        <taxon>Bacteria</taxon>
        <taxon>Pseudomonadati</taxon>
        <taxon>Pseudomonadota</taxon>
        <taxon>Gammaproteobacteria</taxon>
        <taxon>Enterobacterales</taxon>
        <taxon>Enterobacteriaceae</taxon>
        <taxon>Escherichia</taxon>
    </lineage>
</organism>
<name>A0A3L0W0H3_ECOLX</name>
<protein>
    <submittedName>
        <fullName evidence="1">Uncharacterized protein</fullName>
    </submittedName>
</protein>
<accession>A0A3L0W0H3</accession>
<sequence length="73" mass="8487">MTHKFDSSKVYSAIEDFVGVHDADEVKRHYEIAREKDDWNMAIMTHIACGNRLDLEKEFPEWAGANPANHDWP</sequence>
<dbReference type="EMBL" id="RNRV01000013">
    <property type="protein sequence ID" value="MHO04619.1"/>
    <property type="molecule type" value="Genomic_DNA"/>
</dbReference>
<evidence type="ECO:0000313" key="1">
    <source>
        <dbReference type="EMBL" id="MHO04619.1"/>
    </source>
</evidence>
<dbReference type="AlphaFoldDB" id="A0A3L0W0H3"/>
<gene>
    <name evidence="1" type="ORF">D9F05_09565</name>
</gene>
<comment type="caution">
    <text evidence="1">The sequence shown here is derived from an EMBL/GenBank/DDBJ whole genome shotgun (WGS) entry which is preliminary data.</text>
</comment>